<evidence type="ECO:0000313" key="1">
    <source>
        <dbReference type="EMBL" id="KAJ7987667.1"/>
    </source>
</evidence>
<accession>A0ACC2F8G0</accession>
<name>A0ACC2F8G0_DALPE</name>
<proteinExistence type="predicted"/>
<evidence type="ECO:0000313" key="2">
    <source>
        <dbReference type="Proteomes" id="UP001157502"/>
    </source>
</evidence>
<sequence>MSSVGVVAQQCHVGADRGLAGGHGEGGRTLEPPDPRTLAPPQPVATSAFPPLLPACCNIHLVNITGLVLIIIITHTALVLLRGSFCRTGAGQIGL</sequence>
<dbReference type="EMBL" id="CM055759">
    <property type="protein sequence ID" value="KAJ7987667.1"/>
    <property type="molecule type" value="Genomic_DNA"/>
</dbReference>
<organism evidence="1 2">
    <name type="scientific">Dallia pectoralis</name>
    <name type="common">Alaska blackfish</name>
    <dbReference type="NCBI Taxonomy" id="75939"/>
    <lineage>
        <taxon>Eukaryota</taxon>
        <taxon>Metazoa</taxon>
        <taxon>Chordata</taxon>
        <taxon>Craniata</taxon>
        <taxon>Vertebrata</taxon>
        <taxon>Euteleostomi</taxon>
        <taxon>Actinopterygii</taxon>
        <taxon>Neopterygii</taxon>
        <taxon>Teleostei</taxon>
        <taxon>Protacanthopterygii</taxon>
        <taxon>Esociformes</taxon>
        <taxon>Umbridae</taxon>
        <taxon>Dallia</taxon>
    </lineage>
</organism>
<reference evidence="1" key="1">
    <citation type="submission" date="2021-05" db="EMBL/GenBank/DDBJ databases">
        <authorList>
            <person name="Pan Q."/>
            <person name="Jouanno E."/>
            <person name="Zahm M."/>
            <person name="Klopp C."/>
            <person name="Cabau C."/>
            <person name="Louis A."/>
            <person name="Berthelot C."/>
            <person name="Parey E."/>
            <person name="Roest Crollius H."/>
            <person name="Montfort J."/>
            <person name="Robinson-Rechavi M."/>
            <person name="Bouchez O."/>
            <person name="Lampietro C."/>
            <person name="Lopez Roques C."/>
            <person name="Donnadieu C."/>
            <person name="Postlethwait J."/>
            <person name="Bobe J."/>
            <person name="Dillon D."/>
            <person name="Chandos A."/>
            <person name="von Hippel F."/>
            <person name="Guiguen Y."/>
        </authorList>
    </citation>
    <scope>NUCLEOTIDE SEQUENCE</scope>
    <source>
        <strain evidence="1">YG-Jan2019</strain>
    </source>
</reference>
<dbReference type="Proteomes" id="UP001157502">
    <property type="component" value="Chromosome 32"/>
</dbReference>
<protein>
    <submittedName>
        <fullName evidence="1">Uncharacterized protein</fullName>
    </submittedName>
</protein>
<comment type="caution">
    <text evidence="1">The sequence shown here is derived from an EMBL/GenBank/DDBJ whole genome shotgun (WGS) entry which is preliminary data.</text>
</comment>
<gene>
    <name evidence="1" type="ORF">DPEC_G00328850</name>
</gene>
<keyword evidence="2" id="KW-1185">Reference proteome</keyword>